<protein>
    <submittedName>
        <fullName evidence="5">Transcriptional regulator, MarR family</fullName>
    </submittedName>
</protein>
<dbReference type="Gene3D" id="1.10.10.10">
    <property type="entry name" value="Winged helix-like DNA-binding domain superfamily/Winged helix DNA-binding domain"/>
    <property type="match status" value="1"/>
</dbReference>
<evidence type="ECO:0000256" key="3">
    <source>
        <dbReference type="ARBA" id="ARBA00023163"/>
    </source>
</evidence>
<comment type="caution">
    <text evidence="5">The sequence shown here is derived from an EMBL/GenBank/DDBJ whole genome shotgun (WGS) entry which is preliminary data.</text>
</comment>
<reference evidence="5 6" key="1">
    <citation type="submission" date="2009-01" db="EMBL/GenBank/DDBJ databases">
        <authorList>
            <person name="Fulton L."/>
            <person name="Clifton S."/>
            <person name="Chinwalla A.T."/>
            <person name="Mitreva M."/>
            <person name="Sodergren E."/>
            <person name="Weinstock G."/>
            <person name="Clifton S."/>
            <person name="Dooling D.J."/>
            <person name="Fulton B."/>
            <person name="Minx P."/>
            <person name="Pepin K.H."/>
            <person name="Johnson M."/>
            <person name="Bhonagiri V."/>
            <person name="Nash W.E."/>
            <person name="Mardis E.R."/>
            <person name="Wilson R.K."/>
        </authorList>
    </citation>
    <scope>NUCLEOTIDE SEQUENCE [LARGE SCALE GENOMIC DNA]</scope>
    <source>
        <strain evidence="5 6">ATCC 33806</strain>
    </source>
</reference>
<keyword evidence="1" id="KW-0805">Transcription regulation</keyword>
<dbReference type="PRINTS" id="PR00598">
    <property type="entry name" value="HTHMARR"/>
</dbReference>
<dbReference type="Pfam" id="PF12802">
    <property type="entry name" value="MarR_2"/>
    <property type="match status" value="1"/>
</dbReference>
<dbReference type="PANTHER" id="PTHR33164:SF43">
    <property type="entry name" value="HTH-TYPE TRANSCRIPTIONAL REPRESSOR YETL"/>
    <property type="match status" value="1"/>
</dbReference>
<dbReference type="Proteomes" id="UP000006247">
    <property type="component" value="Unassembled WGS sequence"/>
</dbReference>
<proteinExistence type="predicted"/>
<dbReference type="HOGENOM" id="CLU_1575846_0_0_11"/>
<dbReference type="AlphaFoldDB" id="C0E631"/>
<keyword evidence="3" id="KW-0804">Transcription</keyword>
<dbReference type="InterPro" id="IPR039422">
    <property type="entry name" value="MarR/SlyA-like"/>
</dbReference>
<dbReference type="GO" id="GO:0003677">
    <property type="term" value="F:DNA binding"/>
    <property type="evidence" value="ECO:0007669"/>
    <property type="project" value="UniProtKB-KW"/>
</dbReference>
<dbReference type="InterPro" id="IPR000835">
    <property type="entry name" value="HTH_MarR-typ"/>
</dbReference>
<sequence>MESIVMMCPMESKFVTDVSSSFCSEMLFSSLVNAQICAWSKIDKAAKIVPGMNAARYLILQNILHHPEGLGVTELARIQRITDGAASKLCERLESIGLVIRKRLEKDKRRQVIIVTPEGRAAFEEARTHVDEATTQFFSSLTTEEHLQLIDMLRRLSCGEENIDPKGDK</sequence>
<dbReference type="InterPro" id="IPR036390">
    <property type="entry name" value="WH_DNA-bd_sf"/>
</dbReference>
<keyword evidence="2" id="KW-0238">DNA-binding</keyword>
<dbReference type="PROSITE" id="PS50995">
    <property type="entry name" value="HTH_MARR_2"/>
    <property type="match status" value="1"/>
</dbReference>
<feature type="domain" description="HTH marR-type" evidence="4">
    <location>
        <begin position="24"/>
        <end position="158"/>
    </location>
</feature>
<dbReference type="PROSITE" id="PS01117">
    <property type="entry name" value="HTH_MARR_1"/>
    <property type="match status" value="1"/>
</dbReference>
<dbReference type="GO" id="GO:0003700">
    <property type="term" value="F:DNA-binding transcription factor activity"/>
    <property type="evidence" value="ECO:0007669"/>
    <property type="project" value="InterPro"/>
</dbReference>
<evidence type="ECO:0000259" key="4">
    <source>
        <dbReference type="PROSITE" id="PS50995"/>
    </source>
</evidence>
<evidence type="ECO:0000256" key="1">
    <source>
        <dbReference type="ARBA" id="ARBA00023015"/>
    </source>
</evidence>
<gene>
    <name evidence="5" type="ORF">CORMATOL_02463</name>
</gene>
<accession>C0E631</accession>
<dbReference type="InterPro" id="IPR023187">
    <property type="entry name" value="Tscrpt_reg_MarR-type_CS"/>
</dbReference>
<organism evidence="5 6">
    <name type="scientific">Corynebacterium matruchotii ATCC 33806</name>
    <dbReference type="NCBI Taxonomy" id="566549"/>
    <lineage>
        <taxon>Bacteria</taxon>
        <taxon>Bacillati</taxon>
        <taxon>Actinomycetota</taxon>
        <taxon>Actinomycetes</taxon>
        <taxon>Mycobacteriales</taxon>
        <taxon>Corynebacteriaceae</taxon>
        <taxon>Corynebacterium</taxon>
    </lineage>
</organism>
<dbReference type="PANTHER" id="PTHR33164">
    <property type="entry name" value="TRANSCRIPTIONAL REGULATOR, MARR FAMILY"/>
    <property type="match status" value="1"/>
</dbReference>
<evidence type="ECO:0000313" key="6">
    <source>
        <dbReference type="Proteomes" id="UP000006247"/>
    </source>
</evidence>
<name>C0E631_9CORY</name>
<evidence type="ECO:0000256" key="2">
    <source>
        <dbReference type="ARBA" id="ARBA00023125"/>
    </source>
</evidence>
<dbReference type="InterPro" id="IPR036388">
    <property type="entry name" value="WH-like_DNA-bd_sf"/>
</dbReference>
<evidence type="ECO:0000313" key="5">
    <source>
        <dbReference type="EMBL" id="EEG25990.1"/>
    </source>
</evidence>
<dbReference type="EMBL" id="ACEB01000040">
    <property type="protein sequence ID" value="EEG25990.1"/>
    <property type="molecule type" value="Genomic_DNA"/>
</dbReference>
<dbReference type="SUPFAM" id="SSF46785">
    <property type="entry name" value="Winged helix' DNA-binding domain"/>
    <property type="match status" value="1"/>
</dbReference>
<dbReference type="GO" id="GO:0006950">
    <property type="term" value="P:response to stress"/>
    <property type="evidence" value="ECO:0007669"/>
    <property type="project" value="TreeGrafter"/>
</dbReference>
<dbReference type="SMART" id="SM00347">
    <property type="entry name" value="HTH_MARR"/>
    <property type="match status" value="1"/>
</dbReference>